<dbReference type="Gene3D" id="3.30.1330.40">
    <property type="entry name" value="RutC-like"/>
    <property type="match status" value="1"/>
</dbReference>
<dbReference type="EMBL" id="JBICBT010001110">
    <property type="protein sequence ID" value="KAL3082397.1"/>
    <property type="molecule type" value="Genomic_DNA"/>
</dbReference>
<evidence type="ECO:0000313" key="1">
    <source>
        <dbReference type="EMBL" id="KAL3082397.1"/>
    </source>
</evidence>
<protein>
    <submittedName>
        <fullName evidence="1">Uncharacterized protein</fullName>
    </submittedName>
</protein>
<dbReference type="InterPro" id="IPR035959">
    <property type="entry name" value="RutC-like_sf"/>
</dbReference>
<gene>
    <name evidence="1" type="ORF">niasHT_038463</name>
</gene>
<reference evidence="1 2" key="1">
    <citation type="submission" date="2024-10" db="EMBL/GenBank/DDBJ databases">
        <authorList>
            <person name="Kim D."/>
        </authorList>
    </citation>
    <scope>NUCLEOTIDE SEQUENCE [LARGE SCALE GENOMIC DNA]</scope>
    <source>
        <strain evidence="1">BH-2024</strain>
    </source>
</reference>
<proteinExistence type="predicted"/>
<dbReference type="SUPFAM" id="SSF55298">
    <property type="entry name" value="YjgF-like"/>
    <property type="match status" value="1"/>
</dbReference>
<dbReference type="AlphaFoldDB" id="A0ABD2IW43"/>
<organism evidence="1 2">
    <name type="scientific">Heterodera trifolii</name>
    <dbReference type="NCBI Taxonomy" id="157864"/>
    <lineage>
        <taxon>Eukaryota</taxon>
        <taxon>Metazoa</taxon>
        <taxon>Ecdysozoa</taxon>
        <taxon>Nematoda</taxon>
        <taxon>Chromadorea</taxon>
        <taxon>Rhabditida</taxon>
        <taxon>Tylenchina</taxon>
        <taxon>Tylenchomorpha</taxon>
        <taxon>Tylenchoidea</taxon>
        <taxon>Heteroderidae</taxon>
        <taxon>Heteroderinae</taxon>
        <taxon>Heterodera</taxon>
    </lineage>
</organism>
<keyword evidence="2" id="KW-1185">Reference proteome</keyword>
<evidence type="ECO:0000313" key="2">
    <source>
        <dbReference type="Proteomes" id="UP001620626"/>
    </source>
</evidence>
<sequence>MSDFQAVNETFKSYFTPDTYSARSLCQVVKMLKNGRVEIDVVAIARSLGAGFIPEQDAKPRPNNDFPLLSLCRLFAAARSSSVDAHQRCCVHHLQPVLRLL</sequence>
<dbReference type="CDD" id="cd00448">
    <property type="entry name" value="YjgF_YER057c_UK114_family"/>
    <property type="match status" value="1"/>
</dbReference>
<name>A0ABD2IW43_9BILA</name>
<accession>A0ABD2IW43</accession>
<comment type="caution">
    <text evidence="1">The sequence shown here is derived from an EMBL/GenBank/DDBJ whole genome shotgun (WGS) entry which is preliminary data.</text>
</comment>
<dbReference type="Proteomes" id="UP001620626">
    <property type="component" value="Unassembled WGS sequence"/>
</dbReference>